<accession>A0ABS3RYW4</accession>
<organism evidence="2 3">
    <name type="scientific">Actinomadura violacea</name>
    <dbReference type="NCBI Taxonomy" id="2819934"/>
    <lineage>
        <taxon>Bacteria</taxon>
        <taxon>Bacillati</taxon>
        <taxon>Actinomycetota</taxon>
        <taxon>Actinomycetes</taxon>
        <taxon>Streptosporangiales</taxon>
        <taxon>Thermomonosporaceae</taxon>
        <taxon>Actinomadura</taxon>
    </lineage>
</organism>
<evidence type="ECO:0000313" key="3">
    <source>
        <dbReference type="Proteomes" id="UP000680206"/>
    </source>
</evidence>
<feature type="region of interest" description="Disordered" evidence="1">
    <location>
        <begin position="1"/>
        <end position="34"/>
    </location>
</feature>
<feature type="region of interest" description="Disordered" evidence="1">
    <location>
        <begin position="52"/>
        <end position="83"/>
    </location>
</feature>
<dbReference type="EMBL" id="JAGEPF010000019">
    <property type="protein sequence ID" value="MBO2461962.1"/>
    <property type="molecule type" value="Genomic_DNA"/>
</dbReference>
<evidence type="ECO:0000313" key="2">
    <source>
        <dbReference type="EMBL" id="MBO2461962.1"/>
    </source>
</evidence>
<protein>
    <submittedName>
        <fullName evidence="2">Uncharacterized protein</fullName>
    </submittedName>
</protein>
<comment type="caution">
    <text evidence="2">The sequence shown here is derived from an EMBL/GenBank/DDBJ whole genome shotgun (WGS) entry which is preliminary data.</text>
</comment>
<reference evidence="2 3" key="1">
    <citation type="submission" date="2021-03" db="EMBL/GenBank/DDBJ databases">
        <title>Actinomadura violae sp. nov., isolated from lichen in Thailand.</title>
        <authorList>
            <person name="Kanchanasin P."/>
            <person name="Saeng-In P."/>
            <person name="Phongsopitanun W."/>
            <person name="Yuki M."/>
            <person name="Kudo T."/>
            <person name="Ohkuma M."/>
            <person name="Tanasupawat S."/>
        </authorList>
    </citation>
    <scope>NUCLEOTIDE SEQUENCE [LARGE SCALE GENOMIC DNA]</scope>
    <source>
        <strain evidence="2 3">LCR2-06</strain>
    </source>
</reference>
<proteinExistence type="predicted"/>
<sequence length="83" mass="8219">MRHPEKEGGRAAAFADPIIDERAGTGTRPAARPAPGCPLRAAALAAALAAAETAEAAEAQSAEVADGPPLRERPPAGAPGDGR</sequence>
<feature type="compositionally biased region" description="Low complexity" evidence="1">
    <location>
        <begin position="24"/>
        <end position="34"/>
    </location>
</feature>
<dbReference type="Proteomes" id="UP000680206">
    <property type="component" value="Unassembled WGS sequence"/>
</dbReference>
<gene>
    <name evidence="2" type="ORF">J4709_30755</name>
</gene>
<dbReference type="RefSeq" id="WP_208245742.1">
    <property type="nucleotide sequence ID" value="NZ_JAGEPF010000019.1"/>
</dbReference>
<keyword evidence="3" id="KW-1185">Reference proteome</keyword>
<name>A0ABS3RYW4_9ACTN</name>
<evidence type="ECO:0000256" key="1">
    <source>
        <dbReference type="SAM" id="MobiDB-lite"/>
    </source>
</evidence>